<dbReference type="Proteomes" id="UP000030661">
    <property type="component" value="Unassembled WGS sequence"/>
</dbReference>
<organism evidence="2">
    <name type="scientific">Vecturithrix granuli</name>
    <dbReference type="NCBI Taxonomy" id="1499967"/>
    <lineage>
        <taxon>Bacteria</taxon>
        <taxon>Candidatus Moduliflexota</taxon>
        <taxon>Candidatus Vecturitrichia</taxon>
        <taxon>Candidatus Vecturitrichales</taxon>
        <taxon>Candidatus Vecturitrichaceae</taxon>
        <taxon>Candidatus Vecturithrix</taxon>
    </lineage>
</organism>
<evidence type="ECO:0000259" key="1">
    <source>
        <dbReference type="SMART" id="SM00062"/>
    </source>
</evidence>
<dbReference type="AlphaFoldDB" id="A0A0S6W997"/>
<dbReference type="eggNOG" id="COG0834">
    <property type="taxonomic scope" value="Bacteria"/>
</dbReference>
<evidence type="ECO:0000313" key="2">
    <source>
        <dbReference type="EMBL" id="GAK54884.1"/>
    </source>
</evidence>
<dbReference type="HOGENOM" id="CLU_064076_3_1_0"/>
<dbReference type="PANTHER" id="PTHR38834:SF3">
    <property type="entry name" value="SOLUTE-BINDING PROTEIN FAMILY 3_N-TERMINAL DOMAIN-CONTAINING PROTEIN"/>
    <property type="match status" value="1"/>
</dbReference>
<dbReference type="PANTHER" id="PTHR38834">
    <property type="entry name" value="PERIPLASMIC SUBSTRATE BINDING PROTEIN FAMILY 3"/>
    <property type="match status" value="1"/>
</dbReference>
<dbReference type="STRING" id="1499967.U27_01715"/>
<dbReference type="Gene3D" id="3.40.190.10">
    <property type="entry name" value="Periplasmic binding protein-like II"/>
    <property type="match status" value="2"/>
</dbReference>
<keyword evidence="3" id="KW-1185">Reference proteome</keyword>
<feature type="domain" description="Solute-binding protein family 3/N-terminal" evidence="1">
    <location>
        <begin position="29"/>
        <end position="259"/>
    </location>
</feature>
<dbReference type="Pfam" id="PF00497">
    <property type="entry name" value="SBP_bac_3"/>
    <property type="match status" value="1"/>
</dbReference>
<accession>A0A0S6W997</accession>
<gene>
    <name evidence="2" type="ORF">U27_01715</name>
</gene>
<dbReference type="EMBL" id="DF820463">
    <property type="protein sequence ID" value="GAK54884.1"/>
    <property type="molecule type" value="Genomic_DNA"/>
</dbReference>
<reference evidence="2" key="1">
    <citation type="journal article" date="2015" name="PeerJ">
        <title>First genomic representation of candidate bacterial phylum KSB3 points to enhanced environmental sensing as a trigger of wastewater bulking.</title>
        <authorList>
            <person name="Sekiguchi Y."/>
            <person name="Ohashi A."/>
            <person name="Parks D.H."/>
            <person name="Yamauchi T."/>
            <person name="Tyson G.W."/>
            <person name="Hugenholtz P."/>
        </authorList>
    </citation>
    <scope>NUCLEOTIDE SEQUENCE [LARGE SCALE GENOMIC DNA]</scope>
</reference>
<sequence>MCMKKRLNIIAVVWGVFVTGIGVVSASDEIVLTTENYPPYAIERADDLGVFPELIIAAFKEMGSSVTFKFYPWKRAENEVRLGRSFAVFPARLTKERQQEFDFSDPCYNYSAKFFYNKKFHPDGVPFEKLEDLRPYMLGGELGYWYEPLFKEIGLQVDYVPTVEQNIHKLYAGRIDLVPEEENNARYLIRKLYPEEADQFGALAKPLEEPGGDINQLRLMVSRTYPNAGELLQKFNEGLAAIRANGTYMQILEKYQVSTEGQ</sequence>
<dbReference type="SMART" id="SM00062">
    <property type="entry name" value="PBPb"/>
    <property type="match status" value="1"/>
</dbReference>
<proteinExistence type="predicted"/>
<protein>
    <submittedName>
        <fullName evidence="2">Extracellular solute-binding protein, family 3</fullName>
    </submittedName>
</protein>
<dbReference type="InterPro" id="IPR001638">
    <property type="entry name" value="Solute-binding_3/MltF_N"/>
</dbReference>
<evidence type="ECO:0000313" key="3">
    <source>
        <dbReference type="Proteomes" id="UP000030661"/>
    </source>
</evidence>
<dbReference type="SUPFAM" id="SSF53850">
    <property type="entry name" value="Periplasmic binding protein-like II"/>
    <property type="match status" value="1"/>
</dbReference>
<name>A0A0S6W997_VECG1</name>